<comment type="caution">
    <text evidence="1">The sequence shown here is derived from an EMBL/GenBank/DDBJ whole genome shotgun (WGS) entry which is preliminary data.</text>
</comment>
<name>A0ACB9ITN6_9ASTR</name>
<organism evidence="1 2">
    <name type="scientific">Smallanthus sonchifolius</name>
    <dbReference type="NCBI Taxonomy" id="185202"/>
    <lineage>
        <taxon>Eukaryota</taxon>
        <taxon>Viridiplantae</taxon>
        <taxon>Streptophyta</taxon>
        <taxon>Embryophyta</taxon>
        <taxon>Tracheophyta</taxon>
        <taxon>Spermatophyta</taxon>
        <taxon>Magnoliopsida</taxon>
        <taxon>eudicotyledons</taxon>
        <taxon>Gunneridae</taxon>
        <taxon>Pentapetalae</taxon>
        <taxon>asterids</taxon>
        <taxon>campanulids</taxon>
        <taxon>Asterales</taxon>
        <taxon>Asteraceae</taxon>
        <taxon>Asteroideae</taxon>
        <taxon>Heliantheae alliance</taxon>
        <taxon>Millerieae</taxon>
        <taxon>Smallanthus</taxon>
    </lineage>
</organism>
<gene>
    <name evidence="1" type="ORF">L1987_21355</name>
</gene>
<dbReference type="EMBL" id="CM042024">
    <property type="protein sequence ID" value="KAI3811629.1"/>
    <property type="molecule type" value="Genomic_DNA"/>
</dbReference>
<keyword evidence="2" id="KW-1185">Reference proteome</keyword>
<proteinExistence type="predicted"/>
<reference evidence="2" key="1">
    <citation type="journal article" date="2022" name="Mol. Ecol. Resour.">
        <title>The genomes of chicory, endive, great burdock and yacon provide insights into Asteraceae palaeo-polyploidization history and plant inulin production.</title>
        <authorList>
            <person name="Fan W."/>
            <person name="Wang S."/>
            <person name="Wang H."/>
            <person name="Wang A."/>
            <person name="Jiang F."/>
            <person name="Liu H."/>
            <person name="Zhao H."/>
            <person name="Xu D."/>
            <person name="Zhang Y."/>
        </authorList>
    </citation>
    <scope>NUCLEOTIDE SEQUENCE [LARGE SCALE GENOMIC DNA]</scope>
    <source>
        <strain evidence="2">cv. Yunnan</strain>
    </source>
</reference>
<evidence type="ECO:0000313" key="2">
    <source>
        <dbReference type="Proteomes" id="UP001056120"/>
    </source>
</evidence>
<evidence type="ECO:0000313" key="1">
    <source>
        <dbReference type="EMBL" id="KAI3811629.1"/>
    </source>
</evidence>
<protein>
    <submittedName>
        <fullName evidence="1">Uncharacterized protein</fullName>
    </submittedName>
</protein>
<dbReference type="Proteomes" id="UP001056120">
    <property type="component" value="Linkage Group LG07"/>
</dbReference>
<reference evidence="1 2" key="2">
    <citation type="journal article" date="2022" name="Mol. Ecol. Resour.">
        <title>The genomes of chicory, endive, great burdock and yacon provide insights into Asteraceae paleo-polyploidization history and plant inulin production.</title>
        <authorList>
            <person name="Fan W."/>
            <person name="Wang S."/>
            <person name="Wang H."/>
            <person name="Wang A."/>
            <person name="Jiang F."/>
            <person name="Liu H."/>
            <person name="Zhao H."/>
            <person name="Xu D."/>
            <person name="Zhang Y."/>
        </authorList>
    </citation>
    <scope>NUCLEOTIDE SEQUENCE [LARGE SCALE GENOMIC DNA]</scope>
    <source>
        <strain evidence="2">cv. Yunnan</strain>
        <tissue evidence="1">Leaves</tissue>
    </source>
</reference>
<accession>A0ACB9ITN6</accession>
<sequence length="623" mass="68844">MNLFIPPSSSSSFPKFKSRNSNRLNSISTSYPQFTKRNHLIKPYKSNSISCSLNLSTPLDSIKPYVQSEWKTIINGWICSAVSVYSLSRIVPRVGNLSAVTSVERLRQECVVIGALFLVRLVSNYFQQSLLWEAALRSVYRVRVCVFERVLERDLGFFEGGYGKAVGDVAYRITAEASDVADTVYALLNTVVPSSLQLLTMMTQMVVISPVLSLVSALVISLMALVSAYFGDELREVSNKANLSIAAISAYLNEVLPAVLFVKANNAEYSECMRFKRLAHDDLYKRLNKKKMKTLVPQIVQLTLFAVLLSIFIGSSVVASDFSSVISFITSLVLLIEPVQDFGKAYNELKQGEPAIERLFQLSSFKPKVIEEVNEVHVECVAGEVKFCNVSFGYGDSMPLVLNKLNLYIKAGETVALVGPSGGGKTTLVKLLLRLYDPLYGHILIDNHDIQSISLKSLRTHVGLVTQDTTLFSGTIAENIGYRDMLTKIDMEKVKHAAQISNAVEFIETLSEGCATNIGPRGSLLSGGQRQRLAIARALYQNPSILVLDEATSALDTRSEMLVRQALQRLMEDRTVIVIAHRLETVLMAERVFLLNDGKLQEISRSSLQDGQHDSLASSGLVI</sequence>